<dbReference type="InterPro" id="IPR008763">
    <property type="entry name" value="Peptidase_S55"/>
</dbReference>
<dbReference type="InterPro" id="IPR001478">
    <property type="entry name" value="PDZ"/>
</dbReference>
<dbReference type="Proteomes" id="UP001058016">
    <property type="component" value="Chromosome"/>
</dbReference>
<evidence type="ECO:0000313" key="4">
    <source>
        <dbReference type="EMBL" id="UUF06314.1"/>
    </source>
</evidence>
<dbReference type="EMBL" id="CP071249">
    <property type="protein sequence ID" value="UUF06314.1"/>
    <property type="molecule type" value="Genomic_DNA"/>
</dbReference>
<protein>
    <submittedName>
        <fullName evidence="5">SpoIVB peptidase</fullName>
        <ecNumber evidence="5">3.4.21.116</ecNumber>
    </submittedName>
</protein>
<feature type="chain" id="PRO_5040427837" evidence="1">
    <location>
        <begin position="30"/>
        <end position="392"/>
    </location>
</feature>
<dbReference type="EMBL" id="CP071250">
    <property type="protein sequence ID" value="UUF07545.1"/>
    <property type="molecule type" value="Genomic_DNA"/>
</dbReference>
<dbReference type="GO" id="GO:0016787">
    <property type="term" value="F:hydrolase activity"/>
    <property type="evidence" value="ECO:0007669"/>
    <property type="project" value="UniProtKB-KW"/>
</dbReference>
<dbReference type="AlphaFoldDB" id="A0A9Q9CF81"/>
<dbReference type="NCBIfam" id="TIGR02860">
    <property type="entry name" value="spore_IV_B"/>
    <property type="match status" value="1"/>
</dbReference>
<dbReference type="InterPro" id="IPR009003">
    <property type="entry name" value="Peptidase_S1_PA"/>
</dbReference>
<organism evidence="5 7">
    <name type="scientific">Turicibacter bilis</name>
    <dbReference type="NCBI Taxonomy" id="2735723"/>
    <lineage>
        <taxon>Bacteria</taxon>
        <taxon>Bacillati</taxon>
        <taxon>Bacillota</taxon>
        <taxon>Erysipelotrichia</taxon>
        <taxon>Erysipelotrichales</taxon>
        <taxon>Turicibacteraceae</taxon>
        <taxon>Turicibacter</taxon>
    </lineage>
</organism>
<sequence length="392" mass="42941">MNKKINKKSFLAHNILIFVFSLLSISAPAQEYAWAQSNNEQLLHIDEKRKIYEVSYSSSEESTPVNQTEGRYMLIPGGDAIGIKIQTDGLVVVDTYQVNTAEGTINPAKDAGIMKGDLILAVNNQKVSTIEEYKEQLLLAEQSKQMILTINRQGKTSHLTVHPVISTDGVMTTGLYLRDKLAGIGTLTFIDPNSHKYGALGHEIIDQDTNQLVSIKNGEIINSNVVSVRKATSGKPGEKVADILFDDKLGTLEKNNNFGIYGVMSSELHNQKDLMPIAYINEVKAGPAQILTVLNGNKVEAFDINITEVNMQTQKAIKGIKYTVTDERLLNQTGGIVQGMSGSPIIQDGKIVGAVTHVLVHDSTMGYGIFIEWMLQESGINYRSEEAQSDAA</sequence>
<evidence type="ECO:0000313" key="7">
    <source>
        <dbReference type="Proteomes" id="UP001058072"/>
    </source>
</evidence>
<keyword evidence="5" id="KW-0378">Hydrolase</keyword>
<evidence type="ECO:0000313" key="6">
    <source>
        <dbReference type="Proteomes" id="UP001058016"/>
    </source>
</evidence>
<dbReference type="PROSITE" id="PS51494">
    <property type="entry name" value="SPOIVB"/>
    <property type="match status" value="1"/>
</dbReference>
<evidence type="ECO:0000259" key="2">
    <source>
        <dbReference type="PROSITE" id="PS50106"/>
    </source>
</evidence>
<reference evidence="5 6" key="1">
    <citation type="submission" date="2021-03" db="EMBL/GenBank/DDBJ databases">
        <title>Comparative Genomics and Metabolomics in the genus Turicibacter.</title>
        <authorList>
            <person name="Maki J."/>
            <person name="Looft T."/>
        </authorList>
    </citation>
    <scope>NUCLEOTIDE SEQUENCE</scope>
    <source>
        <strain evidence="5">ISU324</strain>
        <strain evidence="4 6">MMM721</strain>
    </source>
</reference>
<dbReference type="Proteomes" id="UP001058072">
    <property type="component" value="Chromosome"/>
</dbReference>
<dbReference type="EC" id="3.4.21.116" evidence="5"/>
<dbReference type="Pfam" id="PF05580">
    <property type="entry name" value="Peptidase_S55"/>
    <property type="match status" value="1"/>
</dbReference>
<dbReference type="RefSeq" id="WP_055243452.1">
    <property type="nucleotide sequence ID" value="NZ_CP071249.1"/>
</dbReference>
<name>A0A9Q9CF81_9FIRM</name>
<keyword evidence="6" id="KW-1185">Reference proteome</keyword>
<proteinExistence type="predicted"/>
<accession>A0A9Q9CF81</accession>
<dbReference type="SUPFAM" id="SSF50494">
    <property type="entry name" value="Trypsin-like serine proteases"/>
    <property type="match status" value="1"/>
</dbReference>
<feature type="domain" description="PDZ" evidence="2">
    <location>
        <begin position="78"/>
        <end position="154"/>
    </location>
</feature>
<dbReference type="PROSITE" id="PS50106">
    <property type="entry name" value="PDZ"/>
    <property type="match status" value="1"/>
</dbReference>
<dbReference type="Pfam" id="PF13180">
    <property type="entry name" value="PDZ_2"/>
    <property type="match status" value="1"/>
</dbReference>
<feature type="signal peptide" evidence="1">
    <location>
        <begin position="1"/>
        <end position="29"/>
    </location>
</feature>
<evidence type="ECO:0000259" key="3">
    <source>
        <dbReference type="PROSITE" id="PS51494"/>
    </source>
</evidence>
<dbReference type="SUPFAM" id="SSF50156">
    <property type="entry name" value="PDZ domain-like"/>
    <property type="match status" value="1"/>
</dbReference>
<dbReference type="SMART" id="SM00228">
    <property type="entry name" value="PDZ"/>
    <property type="match status" value="1"/>
</dbReference>
<dbReference type="Gene3D" id="2.30.42.10">
    <property type="match status" value="1"/>
</dbReference>
<evidence type="ECO:0000256" key="1">
    <source>
        <dbReference type="SAM" id="SignalP"/>
    </source>
</evidence>
<feature type="domain" description="Peptidase S55" evidence="3">
    <location>
        <begin position="155"/>
        <end position="390"/>
    </location>
</feature>
<dbReference type="InterPro" id="IPR036034">
    <property type="entry name" value="PDZ_sf"/>
</dbReference>
<evidence type="ECO:0000313" key="5">
    <source>
        <dbReference type="EMBL" id="UUF07545.1"/>
    </source>
</evidence>
<keyword evidence="1" id="KW-0732">Signal</keyword>
<dbReference type="InterPro" id="IPR014219">
    <property type="entry name" value="SpoIVB"/>
</dbReference>
<gene>
    <name evidence="5" type="primary">spoIVB</name>
    <name evidence="4" type="ORF">J0J69_01610</name>
    <name evidence="5" type="ORF">J0J70_07850</name>
</gene>